<name>A0ABP8V337_9GAMM</name>
<sequence length="241" mass="27009">MPTVTSRKKADGSIVYRCLARTWKDGKQVNITRTKPTYDEAYAWGEAEEEKMRRNKMLAELEAMGVPRPDRSKVASTFTRDMLKSGAVDLDFNMIGDTVNSGLEHILNHIDLKSSTISVEDLVSYFTRRHGEGASFWEVDAEAGLLKLFLNMTTGEAIHHGGNRVKLALDEVVREHGSFKADHVIAPTVEQEAEPVTVVEKEESLEEKVIRLSEEGLTQRAIAEQVGTNQSKIKRILLKNI</sequence>
<reference evidence="2" key="1">
    <citation type="journal article" date="2019" name="Int. J. Syst. Evol. Microbiol.">
        <title>The Global Catalogue of Microorganisms (GCM) 10K type strain sequencing project: providing services to taxonomists for standard genome sequencing and annotation.</title>
        <authorList>
            <consortium name="The Broad Institute Genomics Platform"/>
            <consortium name="The Broad Institute Genome Sequencing Center for Infectious Disease"/>
            <person name="Wu L."/>
            <person name="Ma J."/>
        </authorList>
    </citation>
    <scope>NUCLEOTIDE SEQUENCE [LARGE SCALE GENOMIC DNA]</scope>
    <source>
        <strain evidence="2">JCM 17805</strain>
    </source>
</reference>
<protein>
    <submittedName>
        <fullName evidence="1">Uncharacterized protein</fullName>
    </submittedName>
</protein>
<dbReference type="Proteomes" id="UP001500604">
    <property type="component" value="Unassembled WGS sequence"/>
</dbReference>
<evidence type="ECO:0000313" key="2">
    <source>
        <dbReference type="Proteomes" id="UP001500604"/>
    </source>
</evidence>
<evidence type="ECO:0000313" key="1">
    <source>
        <dbReference type="EMBL" id="GAA4650505.1"/>
    </source>
</evidence>
<dbReference type="EMBL" id="BAABFL010000401">
    <property type="protein sequence ID" value="GAA4650505.1"/>
    <property type="molecule type" value="Genomic_DNA"/>
</dbReference>
<accession>A0ABP8V337</accession>
<organism evidence="1 2">
    <name type="scientific">Kistimonas scapharcae</name>
    <dbReference type="NCBI Taxonomy" id="1036133"/>
    <lineage>
        <taxon>Bacteria</taxon>
        <taxon>Pseudomonadati</taxon>
        <taxon>Pseudomonadota</taxon>
        <taxon>Gammaproteobacteria</taxon>
        <taxon>Oceanospirillales</taxon>
        <taxon>Endozoicomonadaceae</taxon>
        <taxon>Kistimonas</taxon>
    </lineage>
</organism>
<keyword evidence="2" id="KW-1185">Reference proteome</keyword>
<comment type="caution">
    <text evidence="1">The sequence shown here is derived from an EMBL/GenBank/DDBJ whole genome shotgun (WGS) entry which is preliminary data.</text>
</comment>
<proteinExistence type="predicted"/>
<gene>
    <name evidence="1" type="ORF">GCM10023116_27880</name>
</gene>
<dbReference type="RefSeq" id="WP_345196696.1">
    <property type="nucleotide sequence ID" value="NZ_BAABFL010000401.1"/>
</dbReference>